<dbReference type="PANTHER" id="PTHR39081:SF1">
    <property type="entry name" value="MUT7-C RNASE DOMAIN-CONTAINING PROTEIN"/>
    <property type="match status" value="1"/>
</dbReference>
<organism evidence="2 3">
    <name type="scientific">Desulfosarcina alkanivorans</name>
    <dbReference type="NCBI Taxonomy" id="571177"/>
    <lineage>
        <taxon>Bacteria</taxon>
        <taxon>Pseudomonadati</taxon>
        <taxon>Thermodesulfobacteriota</taxon>
        <taxon>Desulfobacteria</taxon>
        <taxon>Desulfobacterales</taxon>
        <taxon>Desulfosarcinaceae</taxon>
        <taxon>Desulfosarcina</taxon>
    </lineage>
</organism>
<dbReference type="AlphaFoldDB" id="A0A5K7YRA3"/>
<dbReference type="Proteomes" id="UP000427906">
    <property type="component" value="Chromosome"/>
</dbReference>
<dbReference type="RefSeq" id="WP_155315452.1">
    <property type="nucleotide sequence ID" value="NZ_AP021874.1"/>
</dbReference>
<name>A0A5K7YRA3_9BACT</name>
<dbReference type="InterPro" id="IPR002782">
    <property type="entry name" value="Mut7-C_RNAse_dom"/>
</dbReference>
<keyword evidence="3" id="KW-1185">Reference proteome</keyword>
<gene>
    <name evidence="2" type="ORF">DSCA_10970</name>
</gene>
<dbReference type="KEGG" id="dalk:DSCA_10970"/>
<dbReference type="Pfam" id="PF01927">
    <property type="entry name" value="Mut7-C"/>
    <property type="match status" value="1"/>
</dbReference>
<sequence length="150" mass="17738">MRFATDATLGKLGRHLRTAGFDTLCQHQNRCGDFFNTIDGQRIILTRTMAVRQKFKHRHLLFIRDNDPLRQMMQVVRELGVQPNDLRPFSRCIACNTAIAPLDRDEARGRVPDYVWQRHRAFHRCDSCRRIYWAGSHRQRMGKRLDAIFK</sequence>
<dbReference type="PANTHER" id="PTHR39081">
    <property type="entry name" value="MUT7-C DOMAIN-CONTAINING PROTEIN"/>
    <property type="match status" value="1"/>
</dbReference>
<evidence type="ECO:0000313" key="2">
    <source>
        <dbReference type="EMBL" id="BBO67167.1"/>
    </source>
</evidence>
<dbReference type="OrthoDB" id="9797655at2"/>
<dbReference type="EMBL" id="AP021874">
    <property type="protein sequence ID" value="BBO67167.1"/>
    <property type="molecule type" value="Genomic_DNA"/>
</dbReference>
<feature type="domain" description="Mut7-C RNAse" evidence="1">
    <location>
        <begin position="1"/>
        <end position="144"/>
    </location>
</feature>
<evidence type="ECO:0000313" key="3">
    <source>
        <dbReference type="Proteomes" id="UP000427906"/>
    </source>
</evidence>
<accession>A0A5K7YRA3</accession>
<evidence type="ECO:0000259" key="1">
    <source>
        <dbReference type="Pfam" id="PF01927"/>
    </source>
</evidence>
<reference evidence="2 3" key="1">
    <citation type="submission" date="2019-11" db="EMBL/GenBank/DDBJ databases">
        <title>Comparative genomics of hydrocarbon-degrading Desulfosarcina strains.</title>
        <authorList>
            <person name="Watanabe M."/>
            <person name="Kojima H."/>
            <person name="Fukui M."/>
        </authorList>
    </citation>
    <scope>NUCLEOTIDE SEQUENCE [LARGE SCALE GENOMIC DNA]</scope>
    <source>
        <strain evidence="2 3">PL12</strain>
    </source>
</reference>
<protein>
    <recommendedName>
        <fullName evidence="1">Mut7-C RNAse domain-containing protein</fullName>
    </recommendedName>
</protein>
<proteinExistence type="predicted"/>